<proteinExistence type="predicted"/>
<gene>
    <name evidence="2" type="ORF">POCTA_138.1.T0580257</name>
</gene>
<feature type="transmembrane region" description="Helical" evidence="1">
    <location>
        <begin position="90"/>
        <end position="109"/>
    </location>
</feature>
<feature type="transmembrane region" description="Helical" evidence="1">
    <location>
        <begin position="121"/>
        <end position="139"/>
    </location>
</feature>
<evidence type="ECO:0000256" key="1">
    <source>
        <dbReference type="SAM" id="Phobius"/>
    </source>
</evidence>
<sequence>MQKSFENDQIQIGLPLSFQSPVDDSKGILQINRFSDQLDFKYSPYITQNQESKNMVIPFTPEQQQSPNQEQQLIANASEDQKLEFFRSTLYLWLMWESVMFVILLFNVMQIDVYCDQIKGFILFGFLVFGSLALVLIKYKNERKLECLDVINNNNVDKLFFIMVMIVEGIFHVKLIAVIECLCVGDRYYGRNFDFSMEKQIVYQGLLIHLSILISIGFILVITLIQQKIDPKQYLIISLIISLLLGIMYQAASPQIELIPIMVIFVIFCLFGTVTVISGQQITDGKFGLDKKRNYMGSLLLYLNLFRLCC</sequence>
<dbReference type="Proteomes" id="UP000683925">
    <property type="component" value="Unassembled WGS sequence"/>
</dbReference>
<name>A0A8S1V4A5_PAROT</name>
<evidence type="ECO:0000313" key="2">
    <source>
        <dbReference type="EMBL" id="CAD8171684.1"/>
    </source>
</evidence>
<organism evidence="2 3">
    <name type="scientific">Paramecium octaurelia</name>
    <dbReference type="NCBI Taxonomy" id="43137"/>
    <lineage>
        <taxon>Eukaryota</taxon>
        <taxon>Sar</taxon>
        <taxon>Alveolata</taxon>
        <taxon>Ciliophora</taxon>
        <taxon>Intramacronucleata</taxon>
        <taxon>Oligohymenophorea</taxon>
        <taxon>Peniculida</taxon>
        <taxon>Parameciidae</taxon>
        <taxon>Paramecium</taxon>
    </lineage>
</organism>
<evidence type="ECO:0008006" key="4">
    <source>
        <dbReference type="Google" id="ProtNLM"/>
    </source>
</evidence>
<keyword evidence="1" id="KW-0812">Transmembrane</keyword>
<feature type="transmembrane region" description="Helical" evidence="1">
    <location>
        <begin position="201"/>
        <end position="222"/>
    </location>
</feature>
<evidence type="ECO:0000313" key="3">
    <source>
        <dbReference type="Proteomes" id="UP000683925"/>
    </source>
</evidence>
<keyword evidence="1" id="KW-1133">Transmembrane helix</keyword>
<dbReference type="OrthoDB" id="312038at2759"/>
<dbReference type="OMA" id="MQKSFEN"/>
<reference evidence="2" key="1">
    <citation type="submission" date="2021-01" db="EMBL/GenBank/DDBJ databases">
        <authorList>
            <consortium name="Genoscope - CEA"/>
            <person name="William W."/>
        </authorList>
    </citation>
    <scope>NUCLEOTIDE SEQUENCE</scope>
</reference>
<dbReference type="EMBL" id="CAJJDP010000057">
    <property type="protein sequence ID" value="CAD8171684.1"/>
    <property type="molecule type" value="Genomic_DNA"/>
</dbReference>
<comment type="caution">
    <text evidence="2">The sequence shown here is derived from an EMBL/GenBank/DDBJ whole genome shotgun (WGS) entry which is preliminary data.</text>
</comment>
<accession>A0A8S1V4A5</accession>
<feature type="transmembrane region" description="Helical" evidence="1">
    <location>
        <begin position="234"/>
        <end position="252"/>
    </location>
</feature>
<protein>
    <recommendedName>
        <fullName evidence="4">Transmembrane protein</fullName>
    </recommendedName>
</protein>
<keyword evidence="3" id="KW-1185">Reference proteome</keyword>
<feature type="transmembrane region" description="Helical" evidence="1">
    <location>
        <begin position="258"/>
        <end position="277"/>
    </location>
</feature>
<feature type="transmembrane region" description="Helical" evidence="1">
    <location>
        <begin position="159"/>
        <end position="179"/>
    </location>
</feature>
<keyword evidence="1" id="KW-0472">Membrane</keyword>
<dbReference type="AlphaFoldDB" id="A0A8S1V4A5"/>